<sequence>MARVSDLILDSKLGANFLPDCTVHTFQESDPNSRQRLVTRTEHWRRQRKIGGGGFGTVWLETCTRGSRTGPAAVRAVKQIDLDSRLGKIDYNRELEAIAKFSHARYKRCFVKSFGWYEGPSQLFIAMEYLEIGDLFTYLHQTPPLPETEAKDIAYQILDGLGMMHQNSFAHRDLKPQNILIKSHSPHERWIKLADFGITKRIEEGRGQSTTIKGTPRYFAPEVWGFVKRDTAYATDIWALGEIIFEILTKRPTFANLGSLAGYKRPEQFPINLLTDANVSREGIDFVISLMHPDPKDRITAVSALSDIWINSLVAGSSSAFTERQKNKPQFSQSPSVAESTEDFASWNTRYSSDEERTAVITPPSSIPQDAIEATQKPTANPSPAKLKEQFEMARTLCENDQFQEAETMFRQIHAMQEKVLGQYHLNTLGSLYWIGQCLYRQQRYDDGEAVARQVLQKTEKARGPKSLPMVEALSLLGRCLYFQRRYNETESLYRRAHSEIEKEFGPDHEETPILLAWIGKALYHQYLFSEAETLFRQAVQRGKKILDSGDPLNLDTPFFLGQSVYRQRRYKEAETIFGQIMLRLQDVLGPDHEETLDNMQWLGKSLYHQRRYGEADIIFQETLERQERVLGKDHEKTCQTRNLAEKAHRKVMGLAEGRP</sequence>
<dbReference type="GO" id="GO:0006914">
    <property type="term" value="P:autophagy"/>
    <property type="evidence" value="ECO:0007669"/>
    <property type="project" value="UniProtKB-KW"/>
</dbReference>
<dbReference type="InterPro" id="IPR000719">
    <property type="entry name" value="Prot_kinase_dom"/>
</dbReference>
<dbReference type="GO" id="GO:0004674">
    <property type="term" value="F:protein serine/threonine kinase activity"/>
    <property type="evidence" value="ECO:0007669"/>
    <property type="project" value="InterPro"/>
</dbReference>
<reference evidence="7" key="1">
    <citation type="submission" date="2022-12" db="EMBL/GenBank/DDBJ databases">
        <authorList>
            <person name="Petersen C."/>
        </authorList>
    </citation>
    <scope>NUCLEOTIDE SEQUENCE</scope>
    <source>
        <strain evidence="7">IBT 16125</strain>
    </source>
</reference>
<dbReference type="InterPro" id="IPR011009">
    <property type="entry name" value="Kinase-like_dom_sf"/>
</dbReference>
<evidence type="ECO:0000256" key="3">
    <source>
        <dbReference type="ARBA" id="ARBA00019599"/>
    </source>
</evidence>
<evidence type="ECO:0000259" key="6">
    <source>
        <dbReference type="PROSITE" id="PS50011"/>
    </source>
</evidence>
<proteinExistence type="predicted"/>
<dbReference type="SUPFAM" id="SSF56112">
    <property type="entry name" value="Protein kinase-like (PK-like)"/>
    <property type="match status" value="1"/>
</dbReference>
<dbReference type="AlphaFoldDB" id="A0AAD6CE77"/>
<reference evidence="7" key="2">
    <citation type="journal article" date="2023" name="IMA Fungus">
        <title>Comparative genomic study of the Penicillium genus elucidates a diverse pangenome and 15 lateral gene transfer events.</title>
        <authorList>
            <person name="Petersen C."/>
            <person name="Sorensen T."/>
            <person name="Nielsen M.R."/>
            <person name="Sondergaard T.E."/>
            <person name="Sorensen J.L."/>
            <person name="Fitzpatrick D.A."/>
            <person name="Frisvad J.C."/>
            <person name="Nielsen K.L."/>
        </authorList>
    </citation>
    <scope>NUCLEOTIDE SEQUENCE</scope>
    <source>
        <strain evidence="7">IBT 16125</strain>
    </source>
</reference>
<dbReference type="GO" id="GO:0005524">
    <property type="term" value="F:ATP binding"/>
    <property type="evidence" value="ECO:0007669"/>
    <property type="project" value="InterPro"/>
</dbReference>
<dbReference type="PANTHER" id="PTHR24348:SF68">
    <property type="entry name" value="SERINE_THREONINE-PROTEIN KINASE ATG1C"/>
    <property type="match status" value="1"/>
</dbReference>
<dbReference type="CDD" id="cd14014">
    <property type="entry name" value="STKc_PknB_like"/>
    <property type="match status" value="1"/>
</dbReference>
<dbReference type="PANTHER" id="PTHR24348">
    <property type="entry name" value="SERINE/THREONINE-PROTEIN KINASE UNC-51-RELATED"/>
    <property type="match status" value="1"/>
</dbReference>
<gene>
    <name evidence="7" type="ORF">N7458_002821</name>
</gene>
<accession>A0AAD6CE77</accession>
<evidence type="ECO:0000256" key="1">
    <source>
        <dbReference type="ARBA" id="ARBA00004623"/>
    </source>
</evidence>
<dbReference type="Gene3D" id="1.10.510.10">
    <property type="entry name" value="Transferase(Phosphotransferase) domain 1"/>
    <property type="match status" value="1"/>
</dbReference>
<protein>
    <recommendedName>
        <fullName evidence="2">Serine/threonine-protein kinase ATG1</fullName>
    </recommendedName>
    <alternativeName>
        <fullName evidence="5">Autophagy-related protein 1</fullName>
    </alternativeName>
    <alternativeName>
        <fullName evidence="3">Serine/threonine-protein kinase atg1</fullName>
    </alternativeName>
</protein>
<evidence type="ECO:0000313" key="8">
    <source>
        <dbReference type="Proteomes" id="UP001213681"/>
    </source>
</evidence>
<dbReference type="Pfam" id="PF00069">
    <property type="entry name" value="Pkinase"/>
    <property type="match status" value="1"/>
</dbReference>
<dbReference type="SUPFAM" id="SSF48452">
    <property type="entry name" value="TPR-like"/>
    <property type="match status" value="1"/>
</dbReference>
<dbReference type="InterPro" id="IPR008271">
    <property type="entry name" value="Ser/Thr_kinase_AS"/>
</dbReference>
<evidence type="ECO:0000313" key="7">
    <source>
        <dbReference type="EMBL" id="KAJ5461269.1"/>
    </source>
</evidence>
<dbReference type="Pfam" id="PF13374">
    <property type="entry name" value="TPR_10"/>
    <property type="match status" value="2"/>
</dbReference>
<feature type="domain" description="Protein kinase" evidence="6">
    <location>
        <begin position="44"/>
        <end position="310"/>
    </location>
</feature>
<dbReference type="InterPro" id="IPR011990">
    <property type="entry name" value="TPR-like_helical_dom_sf"/>
</dbReference>
<dbReference type="SMART" id="SM00220">
    <property type="entry name" value="S_TKc"/>
    <property type="match status" value="1"/>
</dbReference>
<comment type="caution">
    <text evidence="7">The sequence shown here is derived from an EMBL/GenBank/DDBJ whole genome shotgun (WGS) entry which is preliminary data.</text>
</comment>
<organism evidence="7 8">
    <name type="scientific">Penicillium daleae</name>
    <dbReference type="NCBI Taxonomy" id="63821"/>
    <lineage>
        <taxon>Eukaryota</taxon>
        <taxon>Fungi</taxon>
        <taxon>Dikarya</taxon>
        <taxon>Ascomycota</taxon>
        <taxon>Pezizomycotina</taxon>
        <taxon>Eurotiomycetes</taxon>
        <taxon>Eurotiomycetidae</taxon>
        <taxon>Eurotiales</taxon>
        <taxon>Aspergillaceae</taxon>
        <taxon>Penicillium</taxon>
    </lineage>
</organism>
<dbReference type="InterPro" id="IPR045269">
    <property type="entry name" value="Atg1-like"/>
</dbReference>
<dbReference type="Proteomes" id="UP001213681">
    <property type="component" value="Unassembled WGS sequence"/>
</dbReference>
<dbReference type="RefSeq" id="XP_056770311.1">
    <property type="nucleotide sequence ID" value="XM_056906204.1"/>
</dbReference>
<evidence type="ECO:0000256" key="2">
    <source>
        <dbReference type="ARBA" id="ARBA00018572"/>
    </source>
</evidence>
<dbReference type="Gene3D" id="1.25.40.10">
    <property type="entry name" value="Tetratricopeptide repeat domain"/>
    <property type="match status" value="2"/>
</dbReference>
<dbReference type="PROSITE" id="PS50011">
    <property type="entry name" value="PROTEIN_KINASE_DOM"/>
    <property type="match status" value="1"/>
</dbReference>
<dbReference type="GO" id="GO:0034045">
    <property type="term" value="C:phagophore assembly site membrane"/>
    <property type="evidence" value="ECO:0007669"/>
    <property type="project" value="UniProtKB-SubCell"/>
</dbReference>
<evidence type="ECO:0000256" key="4">
    <source>
        <dbReference type="ARBA" id="ARBA00023006"/>
    </source>
</evidence>
<dbReference type="EMBL" id="JAPVEA010000002">
    <property type="protein sequence ID" value="KAJ5461269.1"/>
    <property type="molecule type" value="Genomic_DNA"/>
</dbReference>
<comment type="subcellular location">
    <subcellularLocation>
        <location evidence="1">Preautophagosomal structure membrane</location>
        <topology evidence="1">Peripheral membrane protein</topology>
    </subcellularLocation>
</comment>
<keyword evidence="4" id="KW-0072">Autophagy</keyword>
<dbReference type="GO" id="GO:0010506">
    <property type="term" value="P:regulation of autophagy"/>
    <property type="evidence" value="ECO:0007669"/>
    <property type="project" value="InterPro"/>
</dbReference>
<keyword evidence="8" id="KW-1185">Reference proteome</keyword>
<dbReference type="Pfam" id="PF13424">
    <property type="entry name" value="TPR_12"/>
    <property type="match status" value="2"/>
</dbReference>
<name>A0AAD6CE77_9EURO</name>
<evidence type="ECO:0000256" key="5">
    <source>
        <dbReference type="ARBA" id="ARBA00030237"/>
    </source>
</evidence>
<dbReference type="GeneID" id="81596447"/>
<dbReference type="PROSITE" id="PS00108">
    <property type="entry name" value="PROTEIN_KINASE_ST"/>
    <property type="match status" value="1"/>
</dbReference>